<evidence type="ECO:0000313" key="1">
    <source>
        <dbReference type="EnsemblMetazoa" id="XP_022657892"/>
    </source>
</evidence>
<dbReference type="PANTHER" id="PTHR21435:SF1">
    <property type="entry name" value="MITOCHONDRIAL IMPORT INNER MEMBRANE TRANSLOCASE SUBUNIT TIM29"/>
    <property type="match status" value="1"/>
</dbReference>
<dbReference type="OMA" id="WRLKWKM"/>
<dbReference type="GeneID" id="111248970"/>
<dbReference type="FunCoup" id="A0A7M7JWI2">
    <property type="interactions" value="375"/>
</dbReference>
<keyword evidence="2" id="KW-1185">Reference proteome</keyword>
<dbReference type="AlphaFoldDB" id="A0A7M7JWI2"/>
<dbReference type="Pfam" id="PF10171">
    <property type="entry name" value="Tim29"/>
    <property type="match status" value="1"/>
</dbReference>
<dbReference type="RefSeq" id="XP_022657892.1">
    <property type="nucleotide sequence ID" value="XM_022802157.1"/>
</dbReference>
<name>A0A7M7JWI2_VARDE</name>
<dbReference type="GO" id="GO:0045039">
    <property type="term" value="P:protein insertion into mitochondrial inner membrane"/>
    <property type="evidence" value="ECO:0007669"/>
    <property type="project" value="TreeGrafter"/>
</dbReference>
<accession>A0A7M7JWI2</accession>
<dbReference type="Proteomes" id="UP000594260">
    <property type="component" value="Unplaced"/>
</dbReference>
<dbReference type="GO" id="GO:0042721">
    <property type="term" value="C:TIM22 mitochondrial import inner membrane insertion complex"/>
    <property type="evidence" value="ECO:0007669"/>
    <property type="project" value="InterPro"/>
</dbReference>
<reference evidence="1" key="1">
    <citation type="submission" date="2021-01" db="UniProtKB">
        <authorList>
            <consortium name="EnsemblMetazoa"/>
        </authorList>
    </citation>
    <scope>IDENTIFICATION</scope>
</reference>
<proteinExistence type="predicted"/>
<dbReference type="OrthoDB" id="5970620at2759"/>
<evidence type="ECO:0000313" key="2">
    <source>
        <dbReference type="Proteomes" id="UP000594260"/>
    </source>
</evidence>
<dbReference type="InterPro" id="IPR019322">
    <property type="entry name" value="TIMM29"/>
</dbReference>
<sequence length="209" mass="24024">MAATIRRSITSFREKLNQIQLKIVLPKKWRGGRIEKAVKYFEVVATDYKVAVKDGIVDAKAQPKKAAVYMGGKNLINIHKAALLTTSLIATNPTKLDFIAQTTAWSNEMAIISKSIRNHHSEEHLKSINGLLNQDRLERYNLIFCSLLVRSDYSPECQLYQAQCSFNEPTYFEIISERLVDIGFFGRWWGINWKMSDYDVNENEFLKGI</sequence>
<organism evidence="1 2">
    <name type="scientific">Varroa destructor</name>
    <name type="common">Honeybee mite</name>
    <dbReference type="NCBI Taxonomy" id="109461"/>
    <lineage>
        <taxon>Eukaryota</taxon>
        <taxon>Metazoa</taxon>
        <taxon>Ecdysozoa</taxon>
        <taxon>Arthropoda</taxon>
        <taxon>Chelicerata</taxon>
        <taxon>Arachnida</taxon>
        <taxon>Acari</taxon>
        <taxon>Parasitiformes</taxon>
        <taxon>Mesostigmata</taxon>
        <taxon>Gamasina</taxon>
        <taxon>Dermanyssoidea</taxon>
        <taxon>Varroidae</taxon>
        <taxon>Varroa</taxon>
    </lineage>
</organism>
<dbReference type="KEGG" id="vde:111248970"/>
<protein>
    <submittedName>
        <fullName evidence="1">Uncharacterized protein</fullName>
    </submittedName>
</protein>
<dbReference type="EnsemblMetazoa" id="XM_022802157">
    <property type="protein sequence ID" value="XP_022657892"/>
    <property type="gene ID" value="LOC111248970"/>
</dbReference>
<dbReference type="InParanoid" id="A0A7M7JWI2"/>
<dbReference type="PANTHER" id="PTHR21435">
    <property type="entry name" value="MITOCHONDRIAL IMPORT INNER MEMBRANE TRANSLOCASE SUBUNIT TIM29"/>
    <property type="match status" value="1"/>
</dbReference>